<sequence>MTTTELADLYRAYLACLNARDWGALDRHVHPEVTHNARPLGLAGYRRMLEQDVAAIPDLHFDLRLLICEPPHVAAMLHFDCTPRGELFGMAVNGRRVRFGENVFYEYRDGLILNVHSVIDKAALAAQL</sequence>
<dbReference type="Proteomes" id="UP001595721">
    <property type="component" value="Unassembled WGS sequence"/>
</dbReference>
<accession>A0ABV7R6J0</accession>
<reference evidence="2" key="1">
    <citation type="journal article" date="2019" name="Int. J. Syst. Evol. Microbiol.">
        <title>The Global Catalogue of Microorganisms (GCM) 10K type strain sequencing project: providing services to taxonomists for standard genome sequencing and annotation.</title>
        <authorList>
            <consortium name="The Broad Institute Genomics Platform"/>
            <consortium name="The Broad Institute Genome Sequencing Center for Infectious Disease"/>
            <person name="Wu L."/>
            <person name="Ma J."/>
        </authorList>
    </citation>
    <scope>NUCLEOTIDE SEQUENCE [LARGE SCALE GENOMIC DNA]</scope>
    <source>
        <strain evidence="2">KCTC 42899</strain>
    </source>
</reference>
<evidence type="ECO:0000313" key="2">
    <source>
        <dbReference type="Proteomes" id="UP001595721"/>
    </source>
</evidence>
<dbReference type="PANTHER" id="PTHR38436">
    <property type="entry name" value="POLYKETIDE CYCLASE SNOAL-LIKE DOMAIN"/>
    <property type="match status" value="1"/>
</dbReference>
<dbReference type="EMBL" id="JBHRXJ010000003">
    <property type="protein sequence ID" value="MFC3527836.1"/>
    <property type="molecule type" value="Genomic_DNA"/>
</dbReference>
<gene>
    <name evidence="1" type="ORF">ACFOMH_06570</name>
</gene>
<keyword evidence="2" id="KW-1185">Reference proteome</keyword>
<dbReference type="Gene3D" id="3.10.450.50">
    <property type="match status" value="1"/>
</dbReference>
<name>A0ABV7R6J0_9RHOB</name>
<dbReference type="PANTHER" id="PTHR38436:SF1">
    <property type="entry name" value="ESTER CYCLASE"/>
    <property type="match status" value="1"/>
</dbReference>
<comment type="caution">
    <text evidence="1">The sequence shown here is derived from an EMBL/GenBank/DDBJ whole genome shotgun (WGS) entry which is preliminary data.</text>
</comment>
<dbReference type="InterPro" id="IPR009959">
    <property type="entry name" value="Cyclase_SnoaL-like"/>
</dbReference>
<protein>
    <submittedName>
        <fullName evidence="1">Ester cyclase</fullName>
    </submittedName>
</protein>
<dbReference type="SUPFAM" id="SSF54427">
    <property type="entry name" value="NTF2-like"/>
    <property type="match status" value="1"/>
</dbReference>
<proteinExistence type="predicted"/>
<evidence type="ECO:0000313" key="1">
    <source>
        <dbReference type="EMBL" id="MFC3527836.1"/>
    </source>
</evidence>
<organism evidence="1 2">
    <name type="scientific">Paracoccus mangrovi</name>
    <dbReference type="NCBI Taxonomy" id="1715645"/>
    <lineage>
        <taxon>Bacteria</taxon>
        <taxon>Pseudomonadati</taxon>
        <taxon>Pseudomonadota</taxon>
        <taxon>Alphaproteobacteria</taxon>
        <taxon>Rhodobacterales</taxon>
        <taxon>Paracoccaceae</taxon>
        <taxon>Paracoccus</taxon>
    </lineage>
</organism>
<dbReference type="InterPro" id="IPR032710">
    <property type="entry name" value="NTF2-like_dom_sf"/>
</dbReference>
<dbReference type="RefSeq" id="WP_377743379.1">
    <property type="nucleotide sequence ID" value="NZ_JBHRXJ010000003.1"/>
</dbReference>
<dbReference type="Pfam" id="PF07366">
    <property type="entry name" value="SnoaL"/>
    <property type="match status" value="1"/>
</dbReference>